<feature type="chain" id="PRO_5043528530" evidence="1">
    <location>
        <begin position="18"/>
        <end position="83"/>
    </location>
</feature>
<evidence type="ECO:0000313" key="2">
    <source>
        <dbReference type="EMBL" id="GFO19877.1"/>
    </source>
</evidence>
<comment type="caution">
    <text evidence="2">The sequence shown here is derived from an EMBL/GenBank/DDBJ whole genome shotgun (WGS) entry which is preliminary data.</text>
</comment>
<evidence type="ECO:0000256" key="1">
    <source>
        <dbReference type="SAM" id="SignalP"/>
    </source>
</evidence>
<accession>A0AAV4BLT1</accession>
<proteinExistence type="predicted"/>
<gene>
    <name evidence="2" type="ORF">PoB_004638200</name>
</gene>
<protein>
    <submittedName>
        <fullName evidence="2">Uncharacterized protein</fullName>
    </submittedName>
</protein>
<evidence type="ECO:0000313" key="3">
    <source>
        <dbReference type="Proteomes" id="UP000735302"/>
    </source>
</evidence>
<dbReference type="EMBL" id="BLXT01005114">
    <property type="protein sequence ID" value="GFO19877.1"/>
    <property type="molecule type" value="Genomic_DNA"/>
</dbReference>
<sequence>MVLVLIMISALGVPVLITDPALQDSNSNHVPSQRDPDSNLDSQTKGFWYYSWSQSKVYRVLLLINVPALENNACNHNPTFRGF</sequence>
<dbReference type="AlphaFoldDB" id="A0AAV4BLT1"/>
<reference evidence="2 3" key="1">
    <citation type="journal article" date="2021" name="Elife">
        <title>Chloroplast acquisition without the gene transfer in kleptoplastic sea slugs, Plakobranchus ocellatus.</title>
        <authorList>
            <person name="Maeda T."/>
            <person name="Takahashi S."/>
            <person name="Yoshida T."/>
            <person name="Shimamura S."/>
            <person name="Takaki Y."/>
            <person name="Nagai Y."/>
            <person name="Toyoda A."/>
            <person name="Suzuki Y."/>
            <person name="Arimoto A."/>
            <person name="Ishii H."/>
            <person name="Satoh N."/>
            <person name="Nishiyama T."/>
            <person name="Hasebe M."/>
            <person name="Maruyama T."/>
            <person name="Minagawa J."/>
            <person name="Obokata J."/>
            <person name="Shigenobu S."/>
        </authorList>
    </citation>
    <scope>NUCLEOTIDE SEQUENCE [LARGE SCALE GENOMIC DNA]</scope>
</reference>
<dbReference type="Proteomes" id="UP000735302">
    <property type="component" value="Unassembled WGS sequence"/>
</dbReference>
<organism evidence="2 3">
    <name type="scientific">Plakobranchus ocellatus</name>
    <dbReference type="NCBI Taxonomy" id="259542"/>
    <lineage>
        <taxon>Eukaryota</taxon>
        <taxon>Metazoa</taxon>
        <taxon>Spiralia</taxon>
        <taxon>Lophotrochozoa</taxon>
        <taxon>Mollusca</taxon>
        <taxon>Gastropoda</taxon>
        <taxon>Heterobranchia</taxon>
        <taxon>Euthyneura</taxon>
        <taxon>Panpulmonata</taxon>
        <taxon>Sacoglossa</taxon>
        <taxon>Placobranchoidea</taxon>
        <taxon>Plakobranchidae</taxon>
        <taxon>Plakobranchus</taxon>
    </lineage>
</organism>
<name>A0AAV4BLT1_9GAST</name>
<feature type="signal peptide" evidence="1">
    <location>
        <begin position="1"/>
        <end position="17"/>
    </location>
</feature>
<keyword evidence="3" id="KW-1185">Reference proteome</keyword>
<keyword evidence="1" id="KW-0732">Signal</keyword>